<evidence type="ECO:0000313" key="2">
    <source>
        <dbReference type="EMBL" id="JAD17324.1"/>
    </source>
</evidence>
<dbReference type="AlphaFoldDB" id="A0A0A8XTK6"/>
<accession>A0A0A8XTK6</accession>
<reference evidence="2" key="1">
    <citation type="submission" date="2014-09" db="EMBL/GenBank/DDBJ databases">
        <authorList>
            <person name="Magalhaes I.L.F."/>
            <person name="Oliveira U."/>
            <person name="Santos F.R."/>
            <person name="Vidigal T.H.D.A."/>
            <person name="Brescovit A.D."/>
            <person name="Santos A.J."/>
        </authorList>
    </citation>
    <scope>NUCLEOTIDE SEQUENCE</scope>
    <source>
        <tissue evidence="2">Shoot tissue taken approximately 20 cm above the soil surface</tissue>
    </source>
</reference>
<organism evidence="2">
    <name type="scientific">Arundo donax</name>
    <name type="common">Giant reed</name>
    <name type="synonym">Donax arundinaceus</name>
    <dbReference type="NCBI Taxonomy" id="35708"/>
    <lineage>
        <taxon>Eukaryota</taxon>
        <taxon>Viridiplantae</taxon>
        <taxon>Streptophyta</taxon>
        <taxon>Embryophyta</taxon>
        <taxon>Tracheophyta</taxon>
        <taxon>Spermatophyta</taxon>
        <taxon>Magnoliopsida</taxon>
        <taxon>Liliopsida</taxon>
        <taxon>Poales</taxon>
        <taxon>Poaceae</taxon>
        <taxon>PACMAD clade</taxon>
        <taxon>Arundinoideae</taxon>
        <taxon>Arundineae</taxon>
        <taxon>Arundo</taxon>
    </lineage>
</organism>
<name>A0A0A8XTK6_ARUDO</name>
<protein>
    <recommendedName>
        <fullName evidence="3">Secreted protein</fullName>
    </recommendedName>
</protein>
<reference evidence="2" key="2">
    <citation type="journal article" date="2015" name="Data Brief">
        <title>Shoot transcriptome of the giant reed, Arundo donax.</title>
        <authorList>
            <person name="Barrero R.A."/>
            <person name="Guerrero F.D."/>
            <person name="Moolhuijzen P."/>
            <person name="Goolsby J.A."/>
            <person name="Tidwell J."/>
            <person name="Bellgard S.E."/>
            <person name="Bellgard M.I."/>
        </authorList>
    </citation>
    <scope>NUCLEOTIDE SEQUENCE</scope>
    <source>
        <tissue evidence="2">Shoot tissue taken approximately 20 cm above the soil surface</tissue>
    </source>
</reference>
<evidence type="ECO:0008006" key="3">
    <source>
        <dbReference type="Google" id="ProtNLM"/>
    </source>
</evidence>
<dbReference type="EMBL" id="GBRH01280571">
    <property type="protein sequence ID" value="JAD17324.1"/>
    <property type="molecule type" value="Transcribed_RNA"/>
</dbReference>
<proteinExistence type="predicted"/>
<evidence type="ECO:0000256" key="1">
    <source>
        <dbReference type="SAM" id="SignalP"/>
    </source>
</evidence>
<feature type="chain" id="PRO_5002061599" description="Secreted protein" evidence="1">
    <location>
        <begin position="17"/>
        <end position="121"/>
    </location>
</feature>
<keyword evidence="1" id="KW-0732">Signal</keyword>
<feature type="signal peptide" evidence="1">
    <location>
        <begin position="1"/>
        <end position="16"/>
    </location>
</feature>
<sequence>MHTWGLIGLGGRLALAAGLYRRGGVEVGLGRRAVGRRVVVVAGRGLGEAVLELGEQGLVLLVEQQGRLSQPLVLLHDVAVLQVQFRVQPLHLLVLVVELGGRCCQLMRSGWNGRPGALVRW</sequence>